<dbReference type="Proteomes" id="UP000735302">
    <property type="component" value="Unassembled WGS sequence"/>
</dbReference>
<organism evidence="2 3">
    <name type="scientific">Plakobranchus ocellatus</name>
    <dbReference type="NCBI Taxonomy" id="259542"/>
    <lineage>
        <taxon>Eukaryota</taxon>
        <taxon>Metazoa</taxon>
        <taxon>Spiralia</taxon>
        <taxon>Lophotrochozoa</taxon>
        <taxon>Mollusca</taxon>
        <taxon>Gastropoda</taxon>
        <taxon>Heterobranchia</taxon>
        <taxon>Euthyneura</taxon>
        <taxon>Panpulmonata</taxon>
        <taxon>Sacoglossa</taxon>
        <taxon>Placobranchoidea</taxon>
        <taxon>Plakobranchidae</taxon>
        <taxon>Plakobranchus</taxon>
    </lineage>
</organism>
<feature type="signal peptide" evidence="1">
    <location>
        <begin position="1"/>
        <end position="31"/>
    </location>
</feature>
<evidence type="ECO:0000256" key="1">
    <source>
        <dbReference type="SAM" id="SignalP"/>
    </source>
</evidence>
<evidence type="ECO:0000313" key="3">
    <source>
        <dbReference type="Proteomes" id="UP000735302"/>
    </source>
</evidence>
<keyword evidence="1" id="KW-0732">Signal</keyword>
<dbReference type="EMBL" id="BLXT01003064">
    <property type="protein sequence ID" value="GFO00222.1"/>
    <property type="molecule type" value="Genomic_DNA"/>
</dbReference>
<comment type="caution">
    <text evidence="2">The sequence shown here is derived from an EMBL/GenBank/DDBJ whole genome shotgun (WGS) entry which is preliminary data.</text>
</comment>
<evidence type="ECO:0000313" key="2">
    <source>
        <dbReference type="EMBL" id="GFO00222.1"/>
    </source>
</evidence>
<gene>
    <name evidence="2" type="ORF">PoB_002672700</name>
</gene>
<sequence>MPDHLSCLLYAPCLVTYDLVLLLLCLPPVSTDHVWTPHCGLARTLHSRCLARDMYICTSKSPKTSLGHVFLHIVMFDVLNCSSPQQSQASGESSCLRSSESWGIIPLMSELGSIMRDLGATRRPSLTRPLRPLISVDRQQDHCHVYTGSTDCGRQRSEFTERALFRDASKLIWTPKHDKGKVIKVMRVFFPLAFRGRPYTCPVCVQQMVAFLNPATRSDVSIDLLLFPAGAD</sequence>
<dbReference type="AlphaFoldDB" id="A0AAV4A053"/>
<protein>
    <submittedName>
        <fullName evidence="2">Uncharacterized protein</fullName>
    </submittedName>
</protein>
<keyword evidence="3" id="KW-1185">Reference proteome</keyword>
<proteinExistence type="predicted"/>
<accession>A0AAV4A053</accession>
<name>A0AAV4A053_9GAST</name>
<reference evidence="2 3" key="1">
    <citation type="journal article" date="2021" name="Elife">
        <title>Chloroplast acquisition without the gene transfer in kleptoplastic sea slugs, Plakobranchus ocellatus.</title>
        <authorList>
            <person name="Maeda T."/>
            <person name="Takahashi S."/>
            <person name="Yoshida T."/>
            <person name="Shimamura S."/>
            <person name="Takaki Y."/>
            <person name="Nagai Y."/>
            <person name="Toyoda A."/>
            <person name="Suzuki Y."/>
            <person name="Arimoto A."/>
            <person name="Ishii H."/>
            <person name="Satoh N."/>
            <person name="Nishiyama T."/>
            <person name="Hasebe M."/>
            <person name="Maruyama T."/>
            <person name="Minagawa J."/>
            <person name="Obokata J."/>
            <person name="Shigenobu S."/>
        </authorList>
    </citation>
    <scope>NUCLEOTIDE SEQUENCE [LARGE SCALE GENOMIC DNA]</scope>
</reference>
<feature type="chain" id="PRO_5043831205" evidence="1">
    <location>
        <begin position="32"/>
        <end position="232"/>
    </location>
</feature>